<gene>
    <name evidence="5" type="ordered locus">Ppha_0410</name>
</gene>
<dbReference type="AlphaFoldDB" id="B4SCF8"/>
<dbReference type="GO" id="GO:0051082">
    <property type="term" value="F:unfolded protein binding"/>
    <property type="evidence" value="ECO:0007669"/>
    <property type="project" value="InterPro"/>
</dbReference>
<keyword evidence="2 4" id="KW-0732">Signal</keyword>
<evidence type="ECO:0000256" key="3">
    <source>
        <dbReference type="SAM" id="Coils"/>
    </source>
</evidence>
<dbReference type="GO" id="GO:0050821">
    <property type="term" value="P:protein stabilization"/>
    <property type="evidence" value="ECO:0007669"/>
    <property type="project" value="TreeGrafter"/>
</dbReference>
<dbReference type="EMBL" id="CP001110">
    <property type="protein sequence ID" value="ACF42738.1"/>
    <property type="molecule type" value="Genomic_DNA"/>
</dbReference>
<dbReference type="Proteomes" id="UP000002724">
    <property type="component" value="Chromosome"/>
</dbReference>
<dbReference type="PANTHER" id="PTHR35089">
    <property type="entry name" value="CHAPERONE PROTEIN SKP"/>
    <property type="match status" value="1"/>
</dbReference>
<dbReference type="InterPro" id="IPR005632">
    <property type="entry name" value="Chaperone_Skp"/>
</dbReference>
<evidence type="ECO:0000256" key="2">
    <source>
        <dbReference type="ARBA" id="ARBA00022729"/>
    </source>
</evidence>
<dbReference type="OrthoDB" id="597580at2"/>
<evidence type="ECO:0000256" key="4">
    <source>
        <dbReference type="SAM" id="SignalP"/>
    </source>
</evidence>
<evidence type="ECO:0000256" key="1">
    <source>
        <dbReference type="ARBA" id="ARBA00009091"/>
    </source>
</evidence>
<evidence type="ECO:0000313" key="6">
    <source>
        <dbReference type="Proteomes" id="UP000002724"/>
    </source>
</evidence>
<dbReference type="PANTHER" id="PTHR35089:SF1">
    <property type="entry name" value="CHAPERONE PROTEIN SKP"/>
    <property type="match status" value="1"/>
</dbReference>
<evidence type="ECO:0000313" key="5">
    <source>
        <dbReference type="EMBL" id="ACF42738.1"/>
    </source>
</evidence>
<keyword evidence="6" id="KW-1185">Reference proteome</keyword>
<keyword evidence="3" id="KW-0175">Coiled coil</keyword>
<feature type="coiled-coil region" evidence="3">
    <location>
        <begin position="64"/>
        <end position="102"/>
    </location>
</feature>
<dbReference type="HOGENOM" id="CLU_053320_0_1_10"/>
<feature type="signal peptide" evidence="4">
    <location>
        <begin position="1"/>
        <end position="31"/>
    </location>
</feature>
<feature type="chain" id="PRO_5002822785" evidence="4">
    <location>
        <begin position="32"/>
        <end position="182"/>
    </location>
</feature>
<dbReference type="Gene3D" id="3.30.910.20">
    <property type="entry name" value="Skp domain"/>
    <property type="match status" value="1"/>
</dbReference>
<dbReference type="STRING" id="324925.Ppha_0410"/>
<accession>B4SCF8</accession>
<dbReference type="SMART" id="SM00935">
    <property type="entry name" value="OmpH"/>
    <property type="match status" value="1"/>
</dbReference>
<reference evidence="5 6" key="1">
    <citation type="submission" date="2008-06" db="EMBL/GenBank/DDBJ databases">
        <title>Complete sequence of Pelodictyon phaeoclathratiforme BU-1.</title>
        <authorList>
            <consortium name="US DOE Joint Genome Institute"/>
            <person name="Lucas S."/>
            <person name="Copeland A."/>
            <person name="Lapidus A."/>
            <person name="Glavina del Rio T."/>
            <person name="Dalin E."/>
            <person name="Tice H."/>
            <person name="Bruce D."/>
            <person name="Goodwin L."/>
            <person name="Pitluck S."/>
            <person name="Schmutz J."/>
            <person name="Larimer F."/>
            <person name="Land M."/>
            <person name="Hauser L."/>
            <person name="Kyrpides N."/>
            <person name="Mikhailova N."/>
            <person name="Liu Z."/>
            <person name="Li T."/>
            <person name="Zhao F."/>
            <person name="Overmann J."/>
            <person name="Bryant D.A."/>
            <person name="Richardson P."/>
        </authorList>
    </citation>
    <scope>NUCLEOTIDE SEQUENCE [LARGE SCALE GENOMIC DNA]</scope>
    <source>
        <strain evidence="6">DSM 5477 / BU-1</strain>
    </source>
</reference>
<sequence precursor="true">MIHSGKFMKMSRRIVMAVGLSMVLVAPQSFAAQETGKVSVVDSGKILQQLPETKQADLTLQTTAAPLQKELDRLTQEYQKLVAAYSQQAGSLSKAARELKEKEIGAKAMAIDKYRQEKFGRGGLVEKKQQELLIPIRQKVLAAVEAIAQKEGFSLVLEKNIAIYVAPENDLTFKVMNQLNIK</sequence>
<dbReference type="GO" id="GO:0005829">
    <property type="term" value="C:cytosol"/>
    <property type="evidence" value="ECO:0007669"/>
    <property type="project" value="TreeGrafter"/>
</dbReference>
<dbReference type="KEGG" id="pph:Ppha_0410"/>
<proteinExistence type="inferred from homology"/>
<comment type="similarity">
    <text evidence="1">Belongs to the Skp family.</text>
</comment>
<organism evidence="5 6">
    <name type="scientific">Pelodictyon phaeoclathratiforme (strain DSM 5477 / BU-1)</name>
    <dbReference type="NCBI Taxonomy" id="324925"/>
    <lineage>
        <taxon>Bacteria</taxon>
        <taxon>Pseudomonadati</taxon>
        <taxon>Chlorobiota</taxon>
        <taxon>Chlorobiia</taxon>
        <taxon>Chlorobiales</taxon>
        <taxon>Chlorobiaceae</taxon>
        <taxon>Chlorobium/Pelodictyon group</taxon>
        <taxon>Pelodictyon</taxon>
    </lineage>
</organism>
<dbReference type="eggNOG" id="COG2825">
    <property type="taxonomic scope" value="Bacteria"/>
</dbReference>
<dbReference type="SUPFAM" id="SSF111384">
    <property type="entry name" value="OmpH-like"/>
    <property type="match status" value="1"/>
</dbReference>
<dbReference type="InterPro" id="IPR024930">
    <property type="entry name" value="Skp_dom_sf"/>
</dbReference>
<protein>
    <submittedName>
        <fullName evidence="5">Outer membrane chaperone Skp (OmpH)</fullName>
    </submittedName>
</protein>
<name>B4SCF8_PELPB</name>
<dbReference type="Pfam" id="PF03938">
    <property type="entry name" value="OmpH"/>
    <property type="match status" value="1"/>
</dbReference>